<feature type="domain" description="L,D-TPase catalytic" evidence="8">
    <location>
        <begin position="145"/>
        <end position="253"/>
    </location>
</feature>
<dbReference type="InterPro" id="IPR005490">
    <property type="entry name" value="LD_TPept_cat_dom"/>
</dbReference>
<dbReference type="PANTHER" id="PTHR30582">
    <property type="entry name" value="L,D-TRANSPEPTIDASE"/>
    <property type="match status" value="1"/>
</dbReference>
<dbReference type="GO" id="GO:0071972">
    <property type="term" value="F:peptidoglycan L,D-transpeptidase activity"/>
    <property type="evidence" value="ECO:0007669"/>
    <property type="project" value="TreeGrafter"/>
</dbReference>
<dbReference type="PANTHER" id="PTHR30582:SF33">
    <property type="entry name" value="EXPORTED PROTEIN"/>
    <property type="match status" value="1"/>
</dbReference>
<dbReference type="CDD" id="cd16913">
    <property type="entry name" value="YkuD_like"/>
    <property type="match status" value="1"/>
</dbReference>
<dbReference type="Gene3D" id="2.40.440.10">
    <property type="entry name" value="L,D-transpeptidase catalytic domain-like"/>
    <property type="match status" value="1"/>
</dbReference>
<keyword evidence="7" id="KW-0732">Signal</keyword>
<dbReference type="GO" id="GO:0005576">
    <property type="term" value="C:extracellular region"/>
    <property type="evidence" value="ECO:0007669"/>
    <property type="project" value="TreeGrafter"/>
</dbReference>
<dbReference type="GO" id="GO:0008360">
    <property type="term" value="P:regulation of cell shape"/>
    <property type="evidence" value="ECO:0007669"/>
    <property type="project" value="UniProtKB-UniRule"/>
</dbReference>
<evidence type="ECO:0000256" key="6">
    <source>
        <dbReference type="PROSITE-ProRule" id="PRU01373"/>
    </source>
</evidence>
<evidence type="ECO:0000256" key="5">
    <source>
        <dbReference type="ARBA" id="ARBA00023316"/>
    </source>
</evidence>
<proteinExistence type="predicted"/>
<evidence type="ECO:0000256" key="1">
    <source>
        <dbReference type="ARBA" id="ARBA00004752"/>
    </source>
</evidence>
<dbReference type="SUPFAM" id="SSF141523">
    <property type="entry name" value="L,D-transpeptidase catalytic domain-like"/>
    <property type="match status" value="1"/>
</dbReference>
<dbReference type="STRING" id="558173.CDOO_03000"/>
<dbReference type="RefSeq" id="WP_026159265.1">
    <property type="nucleotide sequence ID" value="NZ_AQUX01000002.1"/>
</dbReference>
<dbReference type="KEGG" id="cdo:CDOO_03000"/>
<keyword evidence="3 6" id="KW-0133">Cell shape</keyword>
<dbReference type="GO" id="GO:0016740">
    <property type="term" value="F:transferase activity"/>
    <property type="evidence" value="ECO:0007669"/>
    <property type="project" value="UniProtKB-KW"/>
</dbReference>
<organism evidence="9 10">
    <name type="scientific">Corynebacterium doosanense CAU 212 = DSM 45436</name>
    <dbReference type="NCBI Taxonomy" id="558173"/>
    <lineage>
        <taxon>Bacteria</taxon>
        <taxon>Bacillati</taxon>
        <taxon>Actinomycetota</taxon>
        <taxon>Actinomycetes</taxon>
        <taxon>Mycobacteriales</taxon>
        <taxon>Corynebacteriaceae</taxon>
        <taxon>Corynebacterium</taxon>
    </lineage>
</organism>
<dbReference type="EMBL" id="CP006764">
    <property type="protein sequence ID" value="AIT60328.1"/>
    <property type="molecule type" value="Genomic_DNA"/>
</dbReference>
<dbReference type="GO" id="GO:0071555">
    <property type="term" value="P:cell wall organization"/>
    <property type="evidence" value="ECO:0007669"/>
    <property type="project" value="UniProtKB-UniRule"/>
</dbReference>
<dbReference type="UniPathway" id="UPA00219"/>
<evidence type="ECO:0000313" key="9">
    <source>
        <dbReference type="EMBL" id="AIT60328.1"/>
    </source>
</evidence>
<evidence type="ECO:0000256" key="3">
    <source>
        <dbReference type="ARBA" id="ARBA00022960"/>
    </source>
</evidence>
<keyword evidence="5 6" id="KW-0961">Cell wall biogenesis/degradation</keyword>
<feature type="active site" description="Proton donor/acceptor" evidence="6">
    <location>
        <position position="218"/>
    </location>
</feature>
<evidence type="ECO:0000256" key="7">
    <source>
        <dbReference type="SAM" id="SignalP"/>
    </source>
</evidence>
<evidence type="ECO:0000256" key="4">
    <source>
        <dbReference type="ARBA" id="ARBA00022984"/>
    </source>
</evidence>
<dbReference type="Pfam" id="PF03734">
    <property type="entry name" value="YkuD"/>
    <property type="match status" value="1"/>
</dbReference>
<keyword evidence="10" id="KW-1185">Reference proteome</keyword>
<feature type="active site" description="Nucleophile" evidence="6">
    <location>
        <position position="229"/>
    </location>
</feature>
<reference evidence="9 10" key="1">
    <citation type="submission" date="2013-09" db="EMBL/GenBank/DDBJ databases">
        <title>Complete genome sequence of Corynebacterium doosanense CAU 212(T) (=DSM 45436(T)), isolated from activated sludge.</title>
        <authorList>
            <person name="Schaffert L."/>
            <person name="Albersmeier A."/>
            <person name="Kalinowski J."/>
            <person name="Ruckert C."/>
        </authorList>
    </citation>
    <scope>NUCLEOTIDE SEQUENCE [LARGE SCALE GENOMIC DNA]</scope>
    <source>
        <strain evidence="9 10">CAU 212</strain>
    </source>
</reference>
<comment type="pathway">
    <text evidence="1 6">Cell wall biogenesis; peptidoglycan biosynthesis.</text>
</comment>
<evidence type="ECO:0000259" key="8">
    <source>
        <dbReference type="PROSITE" id="PS52029"/>
    </source>
</evidence>
<evidence type="ECO:0000313" key="10">
    <source>
        <dbReference type="Proteomes" id="UP000029914"/>
    </source>
</evidence>
<keyword evidence="4 6" id="KW-0573">Peptidoglycan synthesis</keyword>
<dbReference type="AlphaFoldDB" id="A0A097IDV8"/>
<dbReference type="HOGENOM" id="CLU_084709_0_0_11"/>
<protein>
    <recommendedName>
        <fullName evidence="8">L,D-TPase catalytic domain-containing protein</fullName>
    </recommendedName>
</protein>
<sequence length="253" mass="26675">MSKNQRQAVSVRRRVAAVAASAAIAVTTLVTPVAAHAQALPDLAQAPADLGNQFQAQIDSIGQQTRDQAWNTRLQLNSQISSLLPQAQAAQFSALLDQAIEAAFPGLIAERTAPAPAPAPAPAVAPAPEPVAAPRVNTSPCPATADACVDLDGGVTWLQENGQITYGPVRQSPGKAATPTPRGQFYVTRQVKDEISREFNNAPMPYATYFTNNGHAFHAGTLDSRSAGCVRMNTADAAHYFETLNVGDSVFIF</sequence>
<name>A0A097IDV8_9CORY</name>
<dbReference type="eggNOG" id="COG1376">
    <property type="taxonomic scope" value="Bacteria"/>
</dbReference>
<dbReference type="OrthoDB" id="8887048at2"/>
<feature type="signal peptide" evidence="7">
    <location>
        <begin position="1"/>
        <end position="37"/>
    </location>
</feature>
<dbReference type="Proteomes" id="UP000029914">
    <property type="component" value="Chromosome"/>
</dbReference>
<gene>
    <name evidence="9" type="ORF">CDOO_03000</name>
</gene>
<accession>A0A097IDV8</accession>
<feature type="chain" id="PRO_5001935780" description="L,D-TPase catalytic domain-containing protein" evidence="7">
    <location>
        <begin position="38"/>
        <end position="253"/>
    </location>
</feature>
<evidence type="ECO:0000256" key="2">
    <source>
        <dbReference type="ARBA" id="ARBA00022679"/>
    </source>
</evidence>
<dbReference type="InterPro" id="IPR038063">
    <property type="entry name" value="Transpep_catalytic_dom"/>
</dbReference>
<keyword evidence="2" id="KW-0808">Transferase</keyword>
<dbReference type="PROSITE" id="PS52029">
    <property type="entry name" value="LD_TPASE"/>
    <property type="match status" value="1"/>
</dbReference>
<dbReference type="InterPro" id="IPR050979">
    <property type="entry name" value="LD-transpeptidase"/>
</dbReference>
<dbReference type="GO" id="GO:0018104">
    <property type="term" value="P:peptidoglycan-protein cross-linking"/>
    <property type="evidence" value="ECO:0007669"/>
    <property type="project" value="TreeGrafter"/>
</dbReference>